<dbReference type="AlphaFoldDB" id="A0A914XHN5"/>
<evidence type="ECO:0000313" key="1">
    <source>
        <dbReference type="Proteomes" id="UP000887566"/>
    </source>
</evidence>
<evidence type="ECO:0000313" key="2">
    <source>
        <dbReference type="WBParaSite" id="PSAMB.scaffold8203size6502.g32159.t1"/>
    </source>
</evidence>
<dbReference type="Proteomes" id="UP000887566">
    <property type="component" value="Unplaced"/>
</dbReference>
<sequence>MTRCQADMEHLRRELDHAHRCVNDLEVNLMVAGEQPEADQDPSNNEFDVELKLYRLREENGRLRTQVSDLQREVLTVRSRQLELLLHSPKSDNNRAMDVNCNHSDSNGVVADERDAIVAQLQHELRQTRESLIGEFSGGFCAWRPFVETDRKEMFPKSYLIPLVSP</sequence>
<protein>
    <submittedName>
        <fullName evidence="2">Uncharacterized protein</fullName>
    </submittedName>
</protein>
<name>A0A914XHN5_9BILA</name>
<proteinExistence type="predicted"/>
<accession>A0A914XHN5</accession>
<keyword evidence="1" id="KW-1185">Reference proteome</keyword>
<dbReference type="WBParaSite" id="PSAMB.scaffold8203size6502.g32159.t1">
    <property type="protein sequence ID" value="PSAMB.scaffold8203size6502.g32159.t1"/>
    <property type="gene ID" value="PSAMB.scaffold8203size6502.g32159"/>
</dbReference>
<reference evidence="2" key="1">
    <citation type="submission" date="2022-11" db="UniProtKB">
        <authorList>
            <consortium name="WormBaseParasite"/>
        </authorList>
    </citation>
    <scope>IDENTIFICATION</scope>
</reference>
<organism evidence="1 2">
    <name type="scientific">Plectus sambesii</name>
    <dbReference type="NCBI Taxonomy" id="2011161"/>
    <lineage>
        <taxon>Eukaryota</taxon>
        <taxon>Metazoa</taxon>
        <taxon>Ecdysozoa</taxon>
        <taxon>Nematoda</taxon>
        <taxon>Chromadorea</taxon>
        <taxon>Plectida</taxon>
        <taxon>Plectina</taxon>
        <taxon>Plectoidea</taxon>
        <taxon>Plectidae</taxon>
        <taxon>Plectus</taxon>
    </lineage>
</organism>